<evidence type="ECO:0000256" key="1">
    <source>
        <dbReference type="SAM" id="SignalP"/>
    </source>
</evidence>
<proteinExistence type="predicted"/>
<organism evidence="2 3">
    <name type="scientific">Kluyvera intermedia</name>
    <name type="common">Enterobacter intermedius</name>
    <dbReference type="NCBI Taxonomy" id="61648"/>
    <lineage>
        <taxon>Bacteria</taxon>
        <taxon>Pseudomonadati</taxon>
        <taxon>Pseudomonadota</taxon>
        <taxon>Gammaproteobacteria</taxon>
        <taxon>Enterobacterales</taxon>
        <taxon>Enterobacteriaceae</taxon>
        <taxon>Kluyvera</taxon>
    </lineage>
</organism>
<dbReference type="RefSeq" id="WP_047372813.1">
    <property type="nucleotide sequence ID" value="NZ_CABMNU010000005.1"/>
</dbReference>
<name>A0A9P3T4P3_KLUIN</name>
<evidence type="ECO:0000313" key="3">
    <source>
        <dbReference type="Proteomes" id="UP000867740"/>
    </source>
</evidence>
<feature type="chain" id="PRO_5040292907" evidence="1">
    <location>
        <begin position="24"/>
        <end position="67"/>
    </location>
</feature>
<dbReference type="Proteomes" id="UP000867740">
    <property type="component" value="Unassembled WGS sequence"/>
</dbReference>
<sequence>MSEKCDLCHLNLAAFLSIFQAFAASWGVKKHVNASFTDRGDDGGQSQKYEILFQGNYHSRHQHNLSK</sequence>
<evidence type="ECO:0000313" key="2">
    <source>
        <dbReference type="EMBL" id="HAT3580694.1"/>
    </source>
</evidence>
<comment type="caution">
    <text evidence="2">The sequence shown here is derived from an EMBL/GenBank/DDBJ whole genome shotgun (WGS) entry which is preliminary data.</text>
</comment>
<reference evidence="2" key="2">
    <citation type="submission" date="2020-10" db="EMBL/GenBank/DDBJ databases">
        <authorList>
            <consortium name="NCBI Pathogen Detection Project"/>
        </authorList>
    </citation>
    <scope>NUCLEOTIDE SEQUENCE</scope>
    <source>
        <strain evidence="2">CAVp300</strain>
    </source>
</reference>
<accession>A0A9P3T4P3</accession>
<dbReference type="EMBL" id="DACSUM010000005">
    <property type="protein sequence ID" value="HAT3580694.1"/>
    <property type="molecule type" value="Genomic_DNA"/>
</dbReference>
<keyword evidence="1" id="KW-0732">Signal</keyword>
<dbReference type="AlphaFoldDB" id="A0A9P3T4P3"/>
<reference evidence="2" key="1">
    <citation type="journal article" date="2018" name="Genome Biol.">
        <title>SKESA: strategic k-mer extension for scrupulous assemblies.</title>
        <authorList>
            <person name="Souvorov A."/>
            <person name="Agarwala R."/>
            <person name="Lipman D.J."/>
        </authorList>
    </citation>
    <scope>NUCLEOTIDE SEQUENCE</scope>
    <source>
        <strain evidence="2">CAVp300</strain>
    </source>
</reference>
<feature type="signal peptide" evidence="1">
    <location>
        <begin position="1"/>
        <end position="23"/>
    </location>
</feature>
<gene>
    <name evidence="2" type="ORF">I8531_000955</name>
</gene>
<protein>
    <submittedName>
        <fullName evidence="2">Uncharacterized protein</fullName>
    </submittedName>
</protein>